<dbReference type="InterPro" id="IPR036390">
    <property type="entry name" value="WH_DNA-bd_sf"/>
</dbReference>
<name>A0ABV8LSL0_9ACTN</name>
<accession>A0ABV8LSL0</accession>
<evidence type="ECO:0000256" key="1">
    <source>
        <dbReference type="ARBA" id="ARBA00023015"/>
    </source>
</evidence>
<dbReference type="SUPFAM" id="SSF52833">
    <property type="entry name" value="Thioredoxin-like"/>
    <property type="match status" value="1"/>
</dbReference>
<dbReference type="CDD" id="cd03017">
    <property type="entry name" value="PRX_BCP"/>
    <property type="match status" value="1"/>
</dbReference>
<comment type="caution">
    <text evidence="5">The sequence shown here is derived from an EMBL/GenBank/DDBJ whole genome shotgun (WGS) entry which is preliminary data.</text>
</comment>
<dbReference type="EMBL" id="JBHSAY010000010">
    <property type="protein sequence ID" value="MFC4133347.1"/>
    <property type="molecule type" value="Genomic_DNA"/>
</dbReference>
<organism evidence="5 6">
    <name type="scientific">Hamadaea flava</name>
    <dbReference type="NCBI Taxonomy" id="1742688"/>
    <lineage>
        <taxon>Bacteria</taxon>
        <taxon>Bacillati</taxon>
        <taxon>Actinomycetota</taxon>
        <taxon>Actinomycetes</taxon>
        <taxon>Micromonosporales</taxon>
        <taxon>Micromonosporaceae</taxon>
        <taxon>Hamadaea</taxon>
    </lineage>
</organism>
<dbReference type="PANTHER" id="PTHR33204">
    <property type="entry name" value="TRANSCRIPTIONAL REGULATOR, MARR FAMILY"/>
    <property type="match status" value="1"/>
</dbReference>
<dbReference type="PANTHER" id="PTHR33204:SF18">
    <property type="entry name" value="TRANSCRIPTIONAL REGULATORY PROTEIN"/>
    <property type="match status" value="1"/>
</dbReference>
<sequence>MPRNTWSPDPSCGVAQTVSVLGDGWSVLILRDVARGHQRFDDLVTELGISRKVLAERLAGLIDDGVLRREPYQTGPVRYAYALTESGRDLLGVIVALQDWGDRWRLGDGSLTAADSDESATAHRVRDLVGQPAPEVRLPSAAGGMVDALAGPAVVFAYPATGTTAPLPSGWAEIPGAVGCTLENRLFRTAYPRLKTAGIALRGVSTQRPDEQQVFATAESIPFSLLSDVELGLAAALRLPVFRAGERHRLKRLILIVDGDRTIRAVRYPVVDIAAAVDWAVETALTL</sequence>
<dbReference type="SUPFAM" id="SSF46785">
    <property type="entry name" value="Winged helix' DNA-binding domain"/>
    <property type="match status" value="1"/>
</dbReference>
<dbReference type="InterPro" id="IPR036388">
    <property type="entry name" value="WH-like_DNA-bd_sf"/>
</dbReference>
<dbReference type="Gene3D" id="3.40.30.10">
    <property type="entry name" value="Glutaredoxin"/>
    <property type="match status" value="1"/>
</dbReference>
<gene>
    <name evidence="5" type="ORF">ACFOZ4_22280</name>
</gene>
<keyword evidence="1" id="KW-0805">Transcription regulation</keyword>
<proteinExistence type="predicted"/>
<dbReference type="RefSeq" id="WP_253760854.1">
    <property type="nucleotide sequence ID" value="NZ_JAMZDZ010000001.1"/>
</dbReference>
<evidence type="ECO:0000313" key="6">
    <source>
        <dbReference type="Proteomes" id="UP001595816"/>
    </source>
</evidence>
<dbReference type="Proteomes" id="UP001595816">
    <property type="component" value="Unassembled WGS sequence"/>
</dbReference>
<keyword evidence="2" id="KW-0238">DNA-binding</keyword>
<keyword evidence="3" id="KW-0804">Transcription</keyword>
<dbReference type="PROSITE" id="PS51118">
    <property type="entry name" value="HTH_HXLR"/>
    <property type="match status" value="1"/>
</dbReference>
<evidence type="ECO:0000256" key="2">
    <source>
        <dbReference type="ARBA" id="ARBA00023125"/>
    </source>
</evidence>
<dbReference type="Gene3D" id="1.10.10.10">
    <property type="entry name" value="Winged helix-like DNA-binding domain superfamily/Winged helix DNA-binding domain"/>
    <property type="match status" value="1"/>
</dbReference>
<evidence type="ECO:0000259" key="4">
    <source>
        <dbReference type="PROSITE" id="PS51118"/>
    </source>
</evidence>
<feature type="domain" description="HTH hxlR-type" evidence="4">
    <location>
        <begin position="12"/>
        <end position="109"/>
    </location>
</feature>
<dbReference type="Pfam" id="PF00578">
    <property type="entry name" value="AhpC-TSA"/>
    <property type="match status" value="1"/>
</dbReference>
<reference evidence="6" key="1">
    <citation type="journal article" date="2019" name="Int. J. Syst. Evol. Microbiol.">
        <title>The Global Catalogue of Microorganisms (GCM) 10K type strain sequencing project: providing services to taxonomists for standard genome sequencing and annotation.</title>
        <authorList>
            <consortium name="The Broad Institute Genomics Platform"/>
            <consortium name="The Broad Institute Genome Sequencing Center for Infectious Disease"/>
            <person name="Wu L."/>
            <person name="Ma J."/>
        </authorList>
    </citation>
    <scope>NUCLEOTIDE SEQUENCE [LARGE SCALE GENOMIC DNA]</scope>
    <source>
        <strain evidence="6">CGMCC 4.7289</strain>
    </source>
</reference>
<dbReference type="Pfam" id="PF01638">
    <property type="entry name" value="HxlR"/>
    <property type="match status" value="1"/>
</dbReference>
<dbReference type="InterPro" id="IPR036249">
    <property type="entry name" value="Thioredoxin-like_sf"/>
</dbReference>
<keyword evidence="6" id="KW-1185">Reference proteome</keyword>
<protein>
    <submittedName>
        <fullName evidence="5">Winged helix-turn-helix transcriptional regulator</fullName>
    </submittedName>
</protein>
<evidence type="ECO:0000313" key="5">
    <source>
        <dbReference type="EMBL" id="MFC4133347.1"/>
    </source>
</evidence>
<evidence type="ECO:0000256" key="3">
    <source>
        <dbReference type="ARBA" id="ARBA00023163"/>
    </source>
</evidence>
<dbReference type="InterPro" id="IPR002577">
    <property type="entry name" value="HTH_HxlR"/>
</dbReference>
<dbReference type="InterPro" id="IPR000866">
    <property type="entry name" value="AhpC/TSA"/>
</dbReference>